<dbReference type="InterPro" id="IPR027417">
    <property type="entry name" value="P-loop_NTPase"/>
</dbReference>
<dbReference type="CDD" id="cd06799">
    <property type="entry name" value="PDZ_MPP3-MPP4-MPP7-like"/>
    <property type="match status" value="1"/>
</dbReference>
<dbReference type="Ensembl" id="ENSCSET00000022039.1">
    <property type="protein sequence ID" value="ENSCSEP00000021762.1"/>
    <property type="gene ID" value="ENSCSEG00000013742.1"/>
</dbReference>
<dbReference type="CDD" id="cd00071">
    <property type="entry name" value="GMPK"/>
    <property type="match status" value="1"/>
</dbReference>
<dbReference type="PROSITE" id="PS00856">
    <property type="entry name" value="GUANYLATE_KINASE_1"/>
    <property type="match status" value="1"/>
</dbReference>
<dbReference type="InterPro" id="IPR008144">
    <property type="entry name" value="Guanylate_kin-like_dom"/>
</dbReference>
<evidence type="ECO:0000313" key="9">
    <source>
        <dbReference type="Proteomes" id="UP000265120"/>
    </source>
</evidence>
<name>A0A3P8W5E1_CYNSE</name>
<dbReference type="InterPro" id="IPR008145">
    <property type="entry name" value="GK/Ca_channel_bsu"/>
</dbReference>
<evidence type="ECO:0000313" key="8">
    <source>
        <dbReference type="Ensembl" id="ENSCSEP00000021762.1"/>
    </source>
</evidence>
<reference evidence="8 9" key="1">
    <citation type="journal article" date="2014" name="Nat. Genet.">
        <title>Whole-genome sequence of a flatfish provides insights into ZW sex chromosome evolution and adaptation to a benthic lifestyle.</title>
        <authorList>
            <person name="Chen S."/>
            <person name="Zhang G."/>
            <person name="Shao C."/>
            <person name="Huang Q."/>
            <person name="Liu G."/>
            <person name="Zhang P."/>
            <person name="Song W."/>
            <person name="An N."/>
            <person name="Chalopin D."/>
            <person name="Volff J.N."/>
            <person name="Hong Y."/>
            <person name="Li Q."/>
            <person name="Sha Z."/>
            <person name="Zhou H."/>
            <person name="Xie M."/>
            <person name="Yu Q."/>
            <person name="Liu Y."/>
            <person name="Xiang H."/>
            <person name="Wang N."/>
            <person name="Wu K."/>
            <person name="Yang C."/>
            <person name="Zhou Q."/>
            <person name="Liao X."/>
            <person name="Yang L."/>
            <person name="Hu Q."/>
            <person name="Zhang J."/>
            <person name="Meng L."/>
            <person name="Jin L."/>
            <person name="Tian Y."/>
            <person name="Lian J."/>
            <person name="Yang J."/>
            <person name="Miao G."/>
            <person name="Liu S."/>
            <person name="Liang Z."/>
            <person name="Yan F."/>
            <person name="Li Y."/>
            <person name="Sun B."/>
            <person name="Zhang H."/>
            <person name="Zhang J."/>
            <person name="Zhu Y."/>
            <person name="Du M."/>
            <person name="Zhao Y."/>
            <person name="Schartl M."/>
            <person name="Tang Q."/>
            <person name="Wang J."/>
        </authorList>
    </citation>
    <scope>NUCLEOTIDE SEQUENCE</scope>
</reference>
<evidence type="ECO:0000259" key="6">
    <source>
        <dbReference type="PROSITE" id="PS50106"/>
    </source>
</evidence>
<dbReference type="PANTHER" id="PTHR23122">
    <property type="entry name" value="MEMBRANE-ASSOCIATED GUANYLATE KINASE MAGUK"/>
    <property type="match status" value="1"/>
</dbReference>
<comment type="similarity">
    <text evidence="1">Belongs to the MAGUK family.</text>
</comment>
<dbReference type="Pfam" id="PF02828">
    <property type="entry name" value="L27"/>
    <property type="match status" value="1"/>
</dbReference>
<dbReference type="Pfam" id="PF07653">
    <property type="entry name" value="SH3_2"/>
    <property type="match status" value="1"/>
</dbReference>
<dbReference type="InterPro" id="IPR036034">
    <property type="entry name" value="PDZ_sf"/>
</dbReference>
<dbReference type="SUPFAM" id="SSF50044">
    <property type="entry name" value="SH3-domain"/>
    <property type="match status" value="1"/>
</dbReference>
<keyword evidence="2 3" id="KW-0728">SH3 domain</keyword>
<dbReference type="InterPro" id="IPR001452">
    <property type="entry name" value="SH3_domain"/>
</dbReference>
<dbReference type="PROSITE" id="PS50002">
    <property type="entry name" value="SH3"/>
    <property type="match status" value="1"/>
</dbReference>
<evidence type="ECO:0000256" key="1">
    <source>
        <dbReference type="ARBA" id="ARBA00007014"/>
    </source>
</evidence>
<dbReference type="InterPro" id="IPR020590">
    <property type="entry name" value="Guanylate_kinase_CS"/>
</dbReference>
<dbReference type="InterPro" id="IPR004172">
    <property type="entry name" value="L27_dom"/>
</dbReference>
<evidence type="ECO:0000259" key="5">
    <source>
        <dbReference type="PROSITE" id="PS50052"/>
    </source>
</evidence>
<dbReference type="SUPFAM" id="SSF52540">
    <property type="entry name" value="P-loop containing nucleoside triphosphate hydrolases"/>
    <property type="match status" value="1"/>
</dbReference>
<dbReference type="Gene3D" id="3.40.50.300">
    <property type="entry name" value="P-loop containing nucleotide triphosphate hydrolases"/>
    <property type="match status" value="1"/>
</dbReference>
<feature type="domain" description="SH3" evidence="4">
    <location>
        <begin position="191"/>
        <end position="261"/>
    </location>
</feature>
<dbReference type="FunFam" id="3.30.63.10:FF:000002">
    <property type="entry name" value="Guanylate kinase 1"/>
    <property type="match status" value="1"/>
</dbReference>
<keyword evidence="9" id="KW-1185">Reference proteome</keyword>
<accession>A0A3P8W5E1</accession>
<protein>
    <submittedName>
        <fullName evidence="8">MAGUK p55 scaffold protein 7a</fullName>
    </submittedName>
</protein>
<sequence length="540" mass="61157">MLYIQVYLLGLFKDLYPPYKLFKLSSSLGLYELLAALPSQLQPHVSSPEDNTFLQDMFGERSLHSLIKSLLTIHDMVALKSYDPELPPLPDDLDDDEDSVKIIRLVKNKEPLGATIMRDDHTGAILVARIMRGGAADRSGLIHAGDELKEVNGIPTDDKKPEEIIRILAQSQGAITFKVVPGTKAETPTKEPKVFVKALFDYDPKEDSAIPCKEAGLAFKKGSILHIMSQDDATWWQAKIEGDASPRAGLVPSKQFQERRFAMRRPVATLQFHRASSKRSSGFRRSFRLSRRDKKKTNKSMYESKKSEMYDMADVPTYEEVTQYRRPSGAKHRLVVLIGPTGVGLAEMKRKLLICDPQHFGVPIPHTSRPKKSQESDGVEYHFISKSLFEADIHNNKFIEYGEYKGNYYGTSLDSLRSVVSKNKVCLFDVQPHVIKHLRTAEFKPFVVFVKPPSVERLRDTRKNAKILTGKDDKGSTKLFTEEDFEEMVITAQSMESQYGHLFEKVIVNDDLTAAFGELRLALKKIEAETHWVPVSWTHS</sequence>
<evidence type="ECO:0000259" key="7">
    <source>
        <dbReference type="PROSITE" id="PS51022"/>
    </source>
</evidence>
<dbReference type="SMART" id="SM00569">
    <property type="entry name" value="L27"/>
    <property type="match status" value="1"/>
</dbReference>
<reference evidence="8" key="3">
    <citation type="submission" date="2025-09" db="UniProtKB">
        <authorList>
            <consortium name="Ensembl"/>
        </authorList>
    </citation>
    <scope>IDENTIFICATION</scope>
</reference>
<dbReference type="PROSITE" id="PS50052">
    <property type="entry name" value="GUANYLATE_KINASE_2"/>
    <property type="match status" value="1"/>
</dbReference>
<dbReference type="GeneTree" id="ENSGT00940000156232"/>
<dbReference type="Gene3D" id="2.30.30.40">
    <property type="entry name" value="SH3 Domains"/>
    <property type="match status" value="1"/>
</dbReference>
<dbReference type="SMART" id="SM00326">
    <property type="entry name" value="SH3"/>
    <property type="match status" value="1"/>
</dbReference>
<dbReference type="PROSITE" id="PS51022">
    <property type="entry name" value="L27"/>
    <property type="match status" value="1"/>
</dbReference>
<proteinExistence type="inferred from homology"/>
<dbReference type="PROSITE" id="PS50106">
    <property type="entry name" value="PDZ"/>
    <property type="match status" value="1"/>
</dbReference>
<dbReference type="Pfam" id="PF00625">
    <property type="entry name" value="Guanylate_kin"/>
    <property type="match status" value="1"/>
</dbReference>
<dbReference type="Pfam" id="PF00595">
    <property type="entry name" value="PDZ"/>
    <property type="match status" value="1"/>
</dbReference>
<dbReference type="AlphaFoldDB" id="A0A3P8W5E1"/>
<dbReference type="InterPro" id="IPR050716">
    <property type="entry name" value="MAGUK"/>
</dbReference>
<dbReference type="SMART" id="SM00228">
    <property type="entry name" value="PDZ"/>
    <property type="match status" value="1"/>
</dbReference>
<dbReference type="SMART" id="SM00072">
    <property type="entry name" value="GuKc"/>
    <property type="match status" value="1"/>
</dbReference>
<evidence type="ECO:0000259" key="4">
    <source>
        <dbReference type="PROSITE" id="PS50002"/>
    </source>
</evidence>
<dbReference type="InterPro" id="IPR014775">
    <property type="entry name" value="L27_C"/>
</dbReference>
<evidence type="ECO:0000256" key="2">
    <source>
        <dbReference type="ARBA" id="ARBA00022443"/>
    </source>
</evidence>
<dbReference type="Gene3D" id="2.30.42.10">
    <property type="match status" value="1"/>
</dbReference>
<evidence type="ECO:0000256" key="3">
    <source>
        <dbReference type="PROSITE-ProRule" id="PRU00192"/>
    </source>
</evidence>
<feature type="domain" description="L27" evidence="7">
    <location>
        <begin position="26"/>
        <end position="85"/>
    </location>
</feature>
<dbReference type="SUPFAM" id="SSF50156">
    <property type="entry name" value="PDZ domain-like"/>
    <property type="match status" value="1"/>
</dbReference>
<feature type="domain" description="Guanylate kinase-like" evidence="5">
    <location>
        <begin position="332"/>
        <end position="524"/>
    </location>
</feature>
<feature type="domain" description="PDZ" evidence="6">
    <location>
        <begin position="102"/>
        <end position="183"/>
    </location>
</feature>
<reference evidence="8" key="2">
    <citation type="submission" date="2025-08" db="UniProtKB">
        <authorList>
            <consortium name="Ensembl"/>
        </authorList>
    </citation>
    <scope>IDENTIFICATION</scope>
</reference>
<dbReference type="Proteomes" id="UP000265120">
    <property type="component" value="Chromosome 3"/>
</dbReference>
<dbReference type="InterPro" id="IPR036028">
    <property type="entry name" value="SH3-like_dom_sf"/>
</dbReference>
<organism evidence="8 9">
    <name type="scientific">Cynoglossus semilaevis</name>
    <name type="common">Tongue sole</name>
    <dbReference type="NCBI Taxonomy" id="244447"/>
    <lineage>
        <taxon>Eukaryota</taxon>
        <taxon>Metazoa</taxon>
        <taxon>Chordata</taxon>
        <taxon>Craniata</taxon>
        <taxon>Vertebrata</taxon>
        <taxon>Euteleostomi</taxon>
        <taxon>Actinopterygii</taxon>
        <taxon>Neopterygii</taxon>
        <taxon>Teleostei</taxon>
        <taxon>Neoteleostei</taxon>
        <taxon>Acanthomorphata</taxon>
        <taxon>Carangaria</taxon>
        <taxon>Pleuronectiformes</taxon>
        <taxon>Pleuronectoidei</taxon>
        <taxon>Cynoglossidae</taxon>
        <taxon>Cynoglossinae</taxon>
        <taxon>Cynoglossus</taxon>
    </lineage>
</organism>
<dbReference type="InterPro" id="IPR001478">
    <property type="entry name" value="PDZ"/>
</dbReference>